<reference evidence="12" key="1">
    <citation type="journal article" date="2020" name="mSystems">
        <title>Genome- and Community-Level Interaction Insights into Carbon Utilization and Element Cycling Functions of Hydrothermarchaeota in Hydrothermal Sediment.</title>
        <authorList>
            <person name="Zhou Z."/>
            <person name="Liu Y."/>
            <person name="Xu W."/>
            <person name="Pan J."/>
            <person name="Luo Z.H."/>
            <person name="Li M."/>
        </authorList>
    </citation>
    <scope>NUCLEOTIDE SEQUENCE [LARGE SCALE GENOMIC DNA]</scope>
    <source>
        <strain evidence="12">SpSt-1056</strain>
    </source>
</reference>
<comment type="pathway">
    <text evidence="1 6">Carbohydrate degradation; glycolysis; pyruvate from D-glyceraldehyde 3-phosphate: step 4/5.</text>
</comment>
<sequence length="414" mass="44675">MRASFKITDANAIMVFDSRGSETVEVELWSEKVSARVSAPSGKSRGSREAVPFSSNEVKKSLEAFRKVLKSRLIGFDAADQLGLDTMLKEVDGTENFSNLGGNLAYAVSACAIVLTSRLRDIAPWRYIAELSGIKPAIPLPLGNVLGGGAHAGAGSPDIQEFLVFPSRPKTVEEAVKTNIEVHRRLGNILMNKAGRYGGGKGDEGGYAPPLDDIAALQSVAEASEGLSVGLGLDVAASSLYDVSAKRYVYRNRGERKTVKEQMDYIAGLVERYRIRYVEDPFDESDFESFTRLCDAFPKLLVCGDDLVVTRPELVRKAAESGAVRAVILKPNQVGTVSDTIKAAVEAERHGIVRVVSHRSGETCDSFLSHLAIGLGGKFIKAGVVGGERVAKLNELLRIHQTDGSLHLQEVDLD</sequence>
<organism evidence="12">
    <name type="scientific">Caldiarchaeum subterraneum</name>
    <dbReference type="NCBI Taxonomy" id="311458"/>
    <lineage>
        <taxon>Archaea</taxon>
        <taxon>Nitrososphaerota</taxon>
        <taxon>Candidatus Caldarchaeales</taxon>
        <taxon>Candidatus Caldarchaeaceae</taxon>
        <taxon>Candidatus Caldarchaeum</taxon>
    </lineage>
</organism>
<dbReference type="Gene3D" id="3.20.20.120">
    <property type="entry name" value="Enolase-like C-terminal domain"/>
    <property type="match status" value="1"/>
</dbReference>
<feature type="binding site" evidence="6 9">
    <location>
        <position position="279"/>
    </location>
    <ligand>
        <name>Mg(2+)</name>
        <dbReference type="ChEBI" id="CHEBI:18420"/>
    </ligand>
</feature>
<dbReference type="GO" id="GO:0006096">
    <property type="term" value="P:glycolytic process"/>
    <property type="evidence" value="ECO:0007669"/>
    <property type="project" value="UniProtKB-UniRule"/>
</dbReference>
<dbReference type="AlphaFoldDB" id="A0A7C5L887"/>
<name>A0A7C5L887_CALS0</name>
<dbReference type="SMART" id="SM01192">
    <property type="entry name" value="Enolase_C"/>
    <property type="match status" value="1"/>
</dbReference>
<keyword evidence="6" id="KW-0964">Secreted</keyword>
<comment type="subcellular location">
    <subcellularLocation>
        <location evidence="6">Cytoplasm</location>
    </subcellularLocation>
    <subcellularLocation>
        <location evidence="6">Secreted</location>
    </subcellularLocation>
    <subcellularLocation>
        <location evidence="6">Cell surface</location>
    </subcellularLocation>
    <text evidence="6">Fractions of enolase are present in both the cytoplasm and on the cell surface.</text>
</comment>
<evidence type="ECO:0000256" key="4">
    <source>
        <dbReference type="ARBA" id="ARBA00023152"/>
    </source>
</evidence>
<feature type="binding site" evidence="8">
    <location>
        <position position="305"/>
    </location>
    <ligand>
        <name>substrate</name>
    </ligand>
</feature>
<evidence type="ECO:0000256" key="2">
    <source>
        <dbReference type="ARBA" id="ARBA00009604"/>
    </source>
</evidence>
<keyword evidence="4 6" id="KW-0324">Glycolysis</keyword>
<feature type="binding site" evidence="6">
    <location>
        <position position="381"/>
    </location>
    <ligand>
        <name>(2R)-2-phosphoglycerate</name>
        <dbReference type="ChEBI" id="CHEBI:58289"/>
    </ligand>
</feature>
<evidence type="ECO:0000256" key="1">
    <source>
        <dbReference type="ARBA" id="ARBA00005031"/>
    </source>
</evidence>
<keyword evidence="3 6" id="KW-0460">Magnesium</keyword>
<dbReference type="PROSITE" id="PS00164">
    <property type="entry name" value="ENOLASE"/>
    <property type="match status" value="1"/>
</dbReference>
<feature type="binding site" evidence="6">
    <location>
        <position position="234"/>
    </location>
    <ligand>
        <name>Mg(2+)</name>
        <dbReference type="ChEBI" id="CHEBI:18420"/>
    </ligand>
</feature>
<evidence type="ECO:0000256" key="9">
    <source>
        <dbReference type="PIRSR" id="PIRSR001400-3"/>
    </source>
</evidence>
<dbReference type="Gene3D" id="3.30.390.10">
    <property type="entry name" value="Enolase-like, N-terminal domain"/>
    <property type="match status" value="1"/>
</dbReference>
<dbReference type="InterPro" id="IPR020811">
    <property type="entry name" value="Enolase_N"/>
</dbReference>
<keyword evidence="6 9" id="KW-0479">Metal-binding</keyword>
<feature type="active site" description="Proton acceptor" evidence="6 7">
    <location>
        <position position="330"/>
    </location>
</feature>
<dbReference type="PANTHER" id="PTHR11902">
    <property type="entry name" value="ENOLASE"/>
    <property type="match status" value="1"/>
</dbReference>
<evidence type="ECO:0000256" key="3">
    <source>
        <dbReference type="ARBA" id="ARBA00022842"/>
    </source>
</evidence>
<dbReference type="Pfam" id="PF00113">
    <property type="entry name" value="Enolase_C"/>
    <property type="match status" value="1"/>
</dbReference>
<comment type="catalytic activity">
    <reaction evidence="6">
        <text>(2R)-2-phosphoglycerate = phosphoenolpyruvate + H2O</text>
        <dbReference type="Rhea" id="RHEA:10164"/>
        <dbReference type="ChEBI" id="CHEBI:15377"/>
        <dbReference type="ChEBI" id="CHEBI:58289"/>
        <dbReference type="ChEBI" id="CHEBI:58702"/>
        <dbReference type="EC" id="4.2.1.11"/>
    </reaction>
</comment>
<dbReference type="InterPro" id="IPR000941">
    <property type="entry name" value="Enolase"/>
</dbReference>
<dbReference type="InterPro" id="IPR036849">
    <property type="entry name" value="Enolase-like_C_sf"/>
</dbReference>
<feature type="binding site" evidence="8">
    <location>
        <position position="381"/>
    </location>
    <ligand>
        <name>substrate</name>
    </ligand>
</feature>
<evidence type="ECO:0000256" key="7">
    <source>
        <dbReference type="PIRSR" id="PIRSR001400-1"/>
    </source>
</evidence>
<dbReference type="SUPFAM" id="SSF51604">
    <property type="entry name" value="Enolase C-terminal domain-like"/>
    <property type="match status" value="1"/>
</dbReference>
<keyword evidence="5 6" id="KW-0456">Lyase</keyword>
<evidence type="ECO:0000313" key="12">
    <source>
        <dbReference type="EMBL" id="HHK68985.1"/>
    </source>
</evidence>
<dbReference type="PRINTS" id="PR00148">
    <property type="entry name" value="ENOLASE"/>
</dbReference>
<evidence type="ECO:0000256" key="5">
    <source>
        <dbReference type="ARBA" id="ARBA00023239"/>
    </source>
</evidence>
<protein>
    <recommendedName>
        <fullName evidence="6">Enolase</fullName>
        <ecNumber evidence="6">4.2.1.11</ecNumber>
    </recommendedName>
    <alternativeName>
        <fullName evidence="6">2-phospho-D-glycerate hydro-lyase</fullName>
    </alternativeName>
    <alternativeName>
        <fullName evidence="6">2-phosphoglycerate dehydratase</fullName>
    </alternativeName>
</protein>
<comment type="cofactor">
    <cofactor evidence="9">
        <name>Mg(2+)</name>
        <dbReference type="ChEBI" id="CHEBI:18420"/>
    </cofactor>
    <text evidence="9">Mg(2+) is required for catalysis and for stabilizing the dimer.</text>
</comment>
<keyword evidence="6" id="KW-0963">Cytoplasm</keyword>
<dbReference type="GO" id="GO:0004634">
    <property type="term" value="F:phosphopyruvate hydratase activity"/>
    <property type="evidence" value="ECO:0007669"/>
    <property type="project" value="UniProtKB-UniRule"/>
</dbReference>
<dbReference type="Pfam" id="PF03952">
    <property type="entry name" value="Enolase_N"/>
    <property type="match status" value="1"/>
</dbReference>
<feature type="binding site" evidence="6">
    <location>
        <position position="359"/>
    </location>
    <ligand>
        <name>(2R)-2-phosphoglycerate</name>
        <dbReference type="ChEBI" id="CHEBI:58289"/>
    </ligand>
</feature>
<comment type="function">
    <text evidence="6">Catalyzes the reversible conversion of 2-phosphoglycerate (2-PG) into phosphoenolpyruvate (PEP). It is essential for the degradation of carbohydrates via glycolysis.</text>
</comment>
<dbReference type="GO" id="GO:0000287">
    <property type="term" value="F:magnesium ion binding"/>
    <property type="evidence" value="ECO:0007669"/>
    <property type="project" value="UniProtKB-UniRule"/>
</dbReference>
<dbReference type="InterPro" id="IPR020809">
    <property type="entry name" value="Enolase_CS"/>
</dbReference>
<dbReference type="PANTHER" id="PTHR11902:SF1">
    <property type="entry name" value="ENOLASE"/>
    <property type="match status" value="1"/>
</dbReference>
<comment type="similarity">
    <text evidence="2 6">Belongs to the enolase family.</text>
</comment>
<dbReference type="InterPro" id="IPR020810">
    <property type="entry name" value="Enolase_C"/>
</dbReference>
<dbReference type="GO" id="GO:0000015">
    <property type="term" value="C:phosphopyruvate hydratase complex"/>
    <property type="evidence" value="ECO:0007669"/>
    <property type="project" value="InterPro"/>
</dbReference>
<dbReference type="SMART" id="SM01193">
    <property type="entry name" value="Enolase_N"/>
    <property type="match status" value="1"/>
</dbReference>
<feature type="binding site" evidence="6">
    <location>
        <position position="360"/>
    </location>
    <ligand>
        <name>(2R)-2-phosphoglycerate</name>
        <dbReference type="ChEBI" id="CHEBI:58289"/>
    </ligand>
</feature>
<dbReference type="EMBL" id="DRWN01000064">
    <property type="protein sequence ID" value="HHK68985.1"/>
    <property type="molecule type" value="Genomic_DNA"/>
</dbReference>
<feature type="domain" description="Enolase C-terminal TIM barrel" evidence="10">
    <location>
        <begin position="135"/>
        <end position="409"/>
    </location>
</feature>
<feature type="binding site" evidence="6 9">
    <location>
        <position position="305"/>
    </location>
    <ligand>
        <name>Mg(2+)</name>
        <dbReference type="ChEBI" id="CHEBI:18420"/>
    </ligand>
</feature>
<gene>
    <name evidence="6" type="primary">eno</name>
    <name evidence="12" type="ORF">ENM11_07565</name>
</gene>
<feature type="active site" description="Proton donor" evidence="6 7">
    <location>
        <position position="204"/>
    </location>
</feature>
<evidence type="ECO:0000256" key="8">
    <source>
        <dbReference type="PIRSR" id="PIRSR001400-2"/>
    </source>
</evidence>
<feature type="domain" description="Enolase N-terminal" evidence="11">
    <location>
        <begin position="7"/>
        <end position="128"/>
    </location>
</feature>
<dbReference type="UniPathway" id="UPA00109">
    <property type="reaction ID" value="UER00187"/>
</dbReference>
<dbReference type="PIRSF" id="PIRSF001400">
    <property type="entry name" value="Enolase"/>
    <property type="match status" value="1"/>
</dbReference>
<dbReference type="GO" id="GO:0005576">
    <property type="term" value="C:extracellular region"/>
    <property type="evidence" value="ECO:0007669"/>
    <property type="project" value="UniProtKB-SubCell"/>
</dbReference>
<evidence type="ECO:0000259" key="10">
    <source>
        <dbReference type="SMART" id="SM01192"/>
    </source>
</evidence>
<dbReference type="InterPro" id="IPR029017">
    <property type="entry name" value="Enolase-like_N"/>
</dbReference>
<accession>A0A7C5L887</accession>
<evidence type="ECO:0000259" key="11">
    <source>
        <dbReference type="SMART" id="SM01193"/>
    </source>
</evidence>
<feature type="binding site" evidence="9">
    <location>
        <position position="264"/>
    </location>
    <ligand>
        <name>Mg(2+)</name>
        <dbReference type="ChEBI" id="CHEBI:18420"/>
    </ligand>
</feature>
<feature type="binding site" evidence="6">
    <location>
        <position position="330"/>
    </location>
    <ligand>
        <name>(2R)-2-phosphoglycerate</name>
        <dbReference type="ChEBI" id="CHEBI:58289"/>
    </ligand>
</feature>
<comment type="caution">
    <text evidence="12">The sequence shown here is derived from an EMBL/GenBank/DDBJ whole genome shotgun (WGS) entry which is preliminary data.</text>
</comment>
<feature type="binding site" evidence="6">
    <location>
        <position position="160"/>
    </location>
    <ligand>
        <name>(2R)-2-phosphoglycerate</name>
        <dbReference type="ChEBI" id="CHEBI:58289"/>
    </ligand>
</feature>
<comment type="cofactor">
    <cofactor evidence="6">
        <name>Mg(2+)</name>
        <dbReference type="ChEBI" id="CHEBI:18420"/>
    </cofactor>
    <text evidence="6">Binds a second Mg(2+) ion via substrate during catalysis.</text>
</comment>
<evidence type="ECO:0000256" key="6">
    <source>
        <dbReference type="HAMAP-Rule" id="MF_00318"/>
    </source>
</evidence>
<feature type="binding site" evidence="8">
    <location>
        <position position="279"/>
    </location>
    <ligand>
        <name>substrate</name>
    </ligand>
</feature>
<dbReference type="SUPFAM" id="SSF54826">
    <property type="entry name" value="Enolase N-terminal domain-like"/>
    <property type="match status" value="1"/>
</dbReference>
<dbReference type="EC" id="4.2.1.11" evidence="6"/>
<feature type="binding site" evidence="8">
    <location>
        <position position="151"/>
    </location>
    <ligand>
        <name>substrate</name>
    </ligand>
</feature>
<feature type="binding site" evidence="8">
    <location>
        <begin position="357"/>
        <end position="360"/>
    </location>
    <ligand>
        <name>substrate</name>
    </ligand>
</feature>
<proteinExistence type="inferred from homology"/>
<dbReference type="HAMAP" id="MF_00318">
    <property type="entry name" value="Enolase"/>
    <property type="match status" value="1"/>
</dbReference>
<dbReference type="GO" id="GO:0009986">
    <property type="term" value="C:cell surface"/>
    <property type="evidence" value="ECO:0007669"/>
    <property type="project" value="UniProtKB-SubCell"/>
</dbReference>
<feature type="binding site" evidence="8">
    <location>
        <position position="161"/>
    </location>
    <ligand>
        <name>substrate</name>
    </ligand>
</feature>